<keyword evidence="3" id="KW-1185">Reference proteome</keyword>
<feature type="chain" id="PRO_5032906757" evidence="1">
    <location>
        <begin position="26"/>
        <end position="122"/>
    </location>
</feature>
<evidence type="ECO:0000313" key="3">
    <source>
        <dbReference type="Proteomes" id="UP000654075"/>
    </source>
</evidence>
<protein>
    <submittedName>
        <fullName evidence="2">Uncharacterized protein</fullName>
    </submittedName>
</protein>
<feature type="signal peptide" evidence="1">
    <location>
        <begin position="1"/>
        <end position="25"/>
    </location>
</feature>
<comment type="caution">
    <text evidence="2">The sequence shown here is derived from an EMBL/GenBank/DDBJ whole genome shotgun (WGS) entry which is preliminary data.</text>
</comment>
<dbReference type="AlphaFoldDB" id="A0A813ELB7"/>
<name>A0A813ELB7_POLGL</name>
<proteinExistence type="predicted"/>
<keyword evidence="1" id="KW-0732">Signal</keyword>
<accession>A0A813ELB7</accession>
<evidence type="ECO:0000256" key="1">
    <source>
        <dbReference type="SAM" id="SignalP"/>
    </source>
</evidence>
<gene>
    <name evidence="2" type="ORF">PGLA1383_LOCUS20182</name>
</gene>
<sequence>MASRRSSAVFLALFLFVAALPAALGSFLGAVEAFFGVKNDEDAKEVGLPKEEMTRTFGSLDSDKDSKLSKAEPFAWDDFLSKEELANLNSIFVSSLRAMAADEIEAHLEDGEIAEHKFHDEN</sequence>
<reference evidence="2" key="1">
    <citation type="submission" date="2021-02" db="EMBL/GenBank/DDBJ databases">
        <authorList>
            <person name="Dougan E. K."/>
            <person name="Rhodes N."/>
            <person name="Thang M."/>
            <person name="Chan C."/>
        </authorList>
    </citation>
    <scope>NUCLEOTIDE SEQUENCE</scope>
</reference>
<organism evidence="2 3">
    <name type="scientific">Polarella glacialis</name>
    <name type="common">Dinoflagellate</name>
    <dbReference type="NCBI Taxonomy" id="89957"/>
    <lineage>
        <taxon>Eukaryota</taxon>
        <taxon>Sar</taxon>
        <taxon>Alveolata</taxon>
        <taxon>Dinophyceae</taxon>
        <taxon>Suessiales</taxon>
        <taxon>Suessiaceae</taxon>
        <taxon>Polarella</taxon>
    </lineage>
</organism>
<evidence type="ECO:0000313" key="2">
    <source>
        <dbReference type="EMBL" id="CAE8601916.1"/>
    </source>
</evidence>
<dbReference type="Proteomes" id="UP000654075">
    <property type="component" value="Unassembled WGS sequence"/>
</dbReference>
<dbReference type="EMBL" id="CAJNNV010013658">
    <property type="protein sequence ID" value="CAE8601916.1"/>
    <property type="molecule type" value="Genomic_DNA"/>
</dbReference>